<dbReference type="InterPro" id="IPR013155">
    <property type="entry name" value="M/V/L/I-tRNA-synth_anticd-bd"/>
</dbReference>
<keyword evidence="5" id="KW-0067">ATP-binding</keyword>
<dbReference type="InterPro" id="IPR010978">
    <property type="entry name" value="tRNA-bd_arm"/>
</dbReference>
<sequence length="677" mass="78852">MIGKSYKRKIIVIETTKIRNFAIIAHIDHGKSTLADRLLELTNFKNSQKSLERILDSLALEQEKGITIKLNAVQLRYPPESPEPYFFNLIDTPGHVDFMYEVSRSLAACEGVILLVDASQGIQAQTLAYYEIAKQLQLKILPVINKIDLPAARTKEIQIHKIEKLKLTKLNTDEKKKEYALQTWYPQNRKIFTQQWQKLGLLLDYEKASFTLDPTIQNQVKEAFIKLYRDELIFRGENVISDIEVEHHPTQSKLYYLKYPLINNNDYLLVATSRPETIFVDVALLVNPHDKRYQKYIGQQVQHPVTKKIIPVLAEEKVEVAFGTGVLKCTPGHDFIDYELGQKHQLPIVRQKISDVRELLVQELEKKGICQKVENYVTNLAYSTKSGAVLEPLLSQQWFLDLPNLIKKIEQKQPDYLEKIIFFPLSFRQTLENWKIRAREWLLKMILLGTYFAGRVPFQQVLLHGLIRDSQGRKMSKSLGNGVEPEEIITKYGSDLIYEESKIIGSKNTKNTLLFVYQQLLLLLHPAIPFLTEYIYQKITQKKLLSAEIETREEKILYFELMPEWQTKYCSQLDFNQFLFPLTKSHIQLVSPTEKIAVCSLIDIHPFGVLKIVEKFPIPKNRTEDEKKIAFYQAEQQRSQKLLANKIFVEKAPAWLVAQEKEKLKYYEKIIRKLLKQ</sequence>
<comment type="subcellular location">
    <subcellularLocation>
        <location evidence="1">Cytoplasm</location>
    </subcellularLocation>
</comment>
<comment type="catalytic activity">
    <reaction evidence="9">
        <text>tRNA(Val) + L-valine + ATP = L-valyl-tRNA(Val) + AMP + diphosphate</text>
        <dbReference type="Rhea" id="RHEA:10704"/>
        <dbReference type="Rhea" id="RHEA-COMP:9672"/>
        <dbReference type="Rhea" id="RHEA-COMP:9708"/>
        <dbReference type="ChEBI" id="CHEBI:30616"/>
        <dbReference type="ChEBI" id="CHEBI:33019"/>
        <dbReference type="ChEBI" id="CHEBI:57762"/>
        <dbReference type="ChEBI" id="CHEBI:78442"/>
        <dbReference type="ChEBI" id="CHEBI:78537"/>
        <dbReference type="ChEBI" id="CHEBI:456215"/>
        <dbReference type="EC" id="6.1.1.9"/>
    </reaction>
</comment>
<dbReference type="SUPFAM" id="SSF47323">
    <property type="entry name" value="Anticodon-binding domain of a subclass of class I aminoacyl-tRNA synthetases"/>
    <property type="match status" value="1"/>
</dbReference>
<dbReference type="InterPro" id="IPR031157">
    <property type="entry name" value="G_TR_CS"/>
</dbReference>
<accession>A0A9N8Z2I6</accession>
<gene>
    <name evidence="11" type="ORF">RFULGI_LOCUS1026</name>
</gene>
<dbReference type="Gene3D" id="1.10.730.10">
    <property type="entry name" value="Isoleucyl-tRNA Synthetase, Domain 1"/>
    <property type="match status" value="1"/>
</dbReference>
<dbReference type="SUPFAM" id="SSF50677">
    <property type="entry name" value="ValRS/IleRS/LeuRS editing domain"/>
    <property type="match status" value="1"/>
</dbReference>
<feature type="domain" description="Tr-type G" evidence="10">
    <location>
        <begin position="16"/>
        <end position="215"/>
    </location>
</feature>
<keyword evidence="4" id="KW-0547">Nucleotide-binding</keyword>
<dbReference type="Pfam" id="PF08264">
    <property type="entry name" value="Anticodon_1"/>
    <property type="match status" value="1"/>
</dbReference>
<evidence type="ECO:0000256" key="1">
    <source>
        <dbReference type="ARBA" id="ARBA00004496"/>
    </source>
</evidence>
<evidence type="ECO:0000256" key="3">
    <source>
        <dbReference type="ARBA" id="ARBA00022598"/>
    </source>
</evidence>
<dbReference type="PANTHER" id="PTHR11946:SF93">
    <property type="entry name" value="VALINE--TRNA LIGASE, CHLOROPLASTIC_MITOCHONDRIAL 2"/>
    <property type="match status" value="1"/>
</dbReference>
<dbReference type="SUPFAM" id="SSF46589">
    <property type="entry name" value="tRNA-binding arm"/>
    <property type="match status" value="1"/>
</dbReference>
<protein>
    <recommendedName>
        <fullName evidence="2">valine--tRNA ligase</fullName>
        <ecNumber evidence="2">6.1.1.9</ecNumber>
    </recommendedName>
    <alternativeName>
        <fullName evidence="8">Valyl-tRNA synthetase</fullName>
    </alternativeName>
</protein>
<dbReference type="InterPro" id="IPR025709">
    <property type="entry name" value="Leu_tRNA-synth_edit"/>
</dbReference>
<keyword evidence="3" id="KW-0436">Ligase</keyword>
<dbReference type="Gene3D" id="3.40.50.620">
    <property type="entry name" value="HUPs"/>
    <property type="match status" value="1"/>
</dbReference>
<dbReference type="SUPFAM" id="SSF52540">
    <property type="entry name" value="P-loop containing nucleoside triphosphate hydrolases"/>
    <property type="match status" value="1"/>
</dbReference>
<dbReference type="InterPro" id="IPR037118">
    <property type="entry name" value="Val-tRNA_synth_C_sf"/>
</dbReference>
<dbReference type="GO" id="GO:0006438">
    <property type="term" value="P:valyl-tRNA aminoacylation"/>
    <property type="evidence" value="ECO:0007669"/>
    <property type="project" value="InterPro"/>
</dbReference>
<dbReference type="Pfam" id="PF10458">
    <property type="entry name" value="Val_tRNA-synt_C"/>
    <property type="match status" value="1"/>
</dbReference>
<evidence type="ECO:0000256" key="2">
    <source>
        <dbReference type="ARBA" id="ARBA00013169"/>
    </source>
</evidence>
<dbReference type="GO" id="GO:0004832">
    <property type="term" value="F:valine-tRNA ligase activity"/>
    <property type="evidence" value="ECO:0007669"/>
    <property type="project" value="UniProtKB-EC"/>
</dbReference>
<dbReference type="Gene3D" id="3.40.50.300">
    <property type="entry name" value="P-loop containing nucleotide triphosphate hydrolases"/>
    <property type="match status" value="1"/>
</dbReference>
<dbReference type="GO" id="GO:0005829">
    <property type="term" value="C:cytosol"/>
    <property type="evidence" value="ECO:0007669"/>
    <property type="project" value="TreeGrafter"/>
</dbReference>
<dbReference type="Gene3D" id="3.90.740.10">
    <property type="entry name" value="Valyl/Leucyl/Isoleucyl-tRNA synthetase, editing domain"/>
    <property type="match status" value="1"/>
</dbReference>
<dbReference type="Gene3D" id="1.10.287.380">
    <property type="entry name" value="Valyl-tRNA synthetase, C-terminal domain"/>
    <property type="match status" value="1"/>
</dbReference>
<dbReference type="PROSITE" id="PS00301">
    <property type="entry name" value="G_TR_1"/>
    <property type="match status" value="1"/>
</dbReference>
<evidence type="ECO:0000256" key="8">
    <source>
        <dbReference type="ARBA" id="ARBA00029936"/>
    </source>
</evidence>
<dbReference type="InterPro" id="IPR005225">
    <property type="entry name" value="Small_GTP-bd"/>
</dbReference>
<dbReference type="EC" id="6.1.1.9" evidence="2"/>
<keyword evidence="12" id="KW-1185">Reference proteome</keyword>
<evidence type="ECO:0000259" key="10">
    <source>
        <dbReference type="PROSITE" id="PS51722"/>
    </source>
</evidence>
<dbReference type="InterPro" id="IPR002303">
    <property type="entry name" value="Valyl-tRNA_ligase"/>
</dbReference>
<dbReference type="InterPro" id="IPR000795">
    <property type="entry name" value="T_Tr_GTP-bd_dom"/>
</dbReference>
<evidence type="ECO:0000256" key="7">
    <source>
        <dbReference type="ARBA" id="ARBA00023146"/>
    </source>
</evidence>
<dbReference type="InterPro" id="IPR019499">
    <property type="entry name" value="Val-tRNA_synth_tRNA-bd"/>
</dbReference>
<dbReference type="PROSITE" id="PS51722">
    <property type="entry name" value="G_TR_2"/>
    <property type="match status" value="1"/>
</dbReference>
<dbReference type="InterPro" id="IPR014729">
    <property type="entry name" value="Rossmann-like_a/b/a_fold"/>
</dbReference>
<comment type="caution">
    <text evidence="11">The sequence shown here is derived from an EMBL/GenBank/DDBJ whole genome shotgun (WGS) entry which is preliminary data.</text>
</comment>
<name>A0A9N8Z2I6_9GLOM</name>
<dbReference type="EMBL" id="CAJVPZ010000546">
    <property type="protein sequence ID" value="CAG8468888.1"/>
    <property type="molecule type" value="Genomic_DNA"/>
</dbReference>
<dbReference type="InterPro" id="IPR002300">
    <property type="entry name" value="aa-tRNA-synth_Ia"/>
</dbReference>
<keyword evidence="7" id="KW-0030">Aminoacyl-tRNA synthetase</keyword>
<dbReference type="GO" id="GO:0003924">
    <property type="term" value="F:GTPase activity"/>
    <property type="evidence" value="ECO:0007669"/>
    <property type="project" value="InterPro"/>
</dbReference>
<evidence type="ECO:0000256" key="6">
    <source>
        <dbReference type="ARBA" id="ARBA00022917"/>
    </source>
</evidence>
<dbReference type="Pfam" id="PF13603">
    <property type="entry name" value="tRNA-synt_1_2"/>
    <property type="match status" value="1"/>
</dbReference>
<reference evidence="11" key="1">
    <citation type="submission" date="2021-06" db="EMBL/GenBank/DDBJ databases">
        <authorList>
            <person name="Kallberg Y."/>
            <person name="Tangrot J."/>
            <person name="Rosling A."/>
        </authorList>
    </citation>
    <scope>NUCLEOTIDE SEQUENCE</scope>
    <source>
        <strain evidence="11">IN212</strain>
    </source>
</reference>
<dbReference type="InterPro" id="IPR027417">
    <property type="entry name" value="P-loop_NTPase"/>
</dbReference>
<evidence type="ECO:0000313" key="11">
    <source>
        <dbReference type="EMBL" id="CAG8468888.1"/>
    </source>
</evidence>
<evidence type="ECO:0000256" key="9">
    <source>
        <dbReference type="ARBA" id="ARBA00047552"/>
    </source>
</evidence>
<dbReference type="PRINTS" id="PR00315">
    <property type="entry name" value="ELONGATNFCT"/>
</dbReference>
<dbReference type="GO" id="GO:0002161">
    <property type="term" value="F:aminoacyl-tRNA deacylase activity"/>
    <property type="evidence" value="ECO:0007669"/>
    <property type="project" value="InterPro"/>
</dbReference>
<organism evidence="11 12">
    <name type="scientific">Racocetra fulgida</name>
    <dbReference type="NCBI Taxonomy" id="60492"/>
    <lineage>
        <taxon>Eukaryota</taxon>
        <taxon>Fungi</taxon>
        <taxon>Fungi incertae sedis</taxon>
        <taxon>Mucoromycota</taxon>
        <taxon>Glomeromycotina</taxon>
        <taxon>Glomeromycetes</taxon>
        <taxon>Diversisporales</taxon>
        <taxon>Gigasporaceae</taxon>
        <taxon>Racocetra</taxon>
    </lineage>
</organism>
<dbReference type="AlphaFoldDB" id="A0A9N8Z2I6"/>
<dbReference type="InterPro" id="IPR009008">
    <property type="entry name" value="Val/Leu/Ile-tRNA-synth_edit"/>
</dbReference>
<dbReference type="SUPFAM" id="SSF52374">
    <property type="entry name" value="Nucleotidylyl transferase"/>
    <property type="match status" value="1"/>
</dbReference>
<dbReference type="OrthoDB" id="364892at2759"/>
<dbReference type="GO" id="GO:0005525">
    <property type="term" value="F:GTP binding"/>
    <property type="evidence" value="ECO:0007669"/>
    <property type="project" value="InterPro"/>
</dbReference>
<dbReference type="Pfam" id="PF00009">
    <property type="entry name" value="GTP_EFTU"/>
    <property type="match status" value="1"/>
</dbReference>
<dbReference type="Pfam" id="PF00133">
    <property type="entry name" value="tRNA-synt_1"/>
    <property type="match status" value="1"/>
</dbReference>
<evidence type="ECO:0000256" key="5">
    <source>
        <dbReference type="ARBA" id="ARBA00022840"/>
    </source>
</evidence>
<dbReference type="Proteomes" id="UP000789396">
    <property type="component" value="Unassembled WGS sequence"/>
</dbReference>
<proteinExistence type="predicted"/>
<evidence type="ECO:0000256" key="4">
    <source>
        <dbReference type="ARBA" id="ARBA00022741"/>
    </source>
</evidence>
<evidence type="ECO:0000313" key="12">
    <source>
        <dbReference type="Proteomes" id="UP000789396"/>
    </source>
</evidence>
<dbReference type="InterPro" id="IPR009080">
    <property type="entry name" value="tRNAsynth_Ia_anticodon-bd"/>
</dbReference>
<dbReference type="PANTHER" id="PTHR11946">
    <property type="entry name" value="VALYL-TRNA SYNTHETASES"/>
    <property type="match status" value="1"/>
</dbReference>
<dbReference type="GO" id="GO:0005524">
    <property type="term" value="F:ATP binding"/>
    <property type="evidence" value="ECO:0007669"/>
    <property type="project" value="UniProtKB-KW"/>
</dbReference>
<keyword evidence="6" id="KW-0648">Protein biosynthesis</keyword>
<dbReference type="NCBIfam" id="TIGR00231">
    <property type="entry name" value="small_GTP"/>
    <property type="match status" value="1"/>
</dbReference>